<dbReference type="OrthoDB" id="1607513at2759"/>
<comment type="caution">
    <text evidence="6">The sequence shown here is derived from an EMBL/GenBank/DDBJ whole genome shotgun (WGS) entry which is preliminary data.</text>
</comment>
<sequence length="418" mass="47533">MQTTRIRTHFQDLASIAGGTTSKNQQNRDNLPFNSSTKTFHAHLLQIHGLADPNCTKKLKMNQSEIDKWCHKGVVLPKVELNNETLNLALVYMIANRNLPFSIVRHKSFQDFICLLNESAKTTSQAVIATHSAGMYHLLEETIKESYLAKHISIYFTKESWISPNVTAFVAVTAHFFDKNFQIHDLTISISHIEGSSTHILSCVAHAIKLTTKMDANSGDEPNPMDISLLVLPPDGANINFKTIIKSLNGLCTRFQFLPQQQEQFELANSETANFSLSPAKCDHTQKIMKLLEPLNKAKEMLCASNYPKLNSTLPVYFFLIEHLNSVHWGLYSQDQLIRPSNQMIEKIDEYLKVALKKPIYICSMVLDLNFKTVFWKNHEAFILEDYQVPIANVVSHFKLESQKFYDNLPQTTKSDKG</sequence>
<name>A0A0L6UIV1_9BASI</name>
<dbReference type="PANTHER" id="PTHR46481:SF10">
    <property type="entry name" value="ZINC FINGER BED DOMAIN-CONTAINING PROTEIN 39"/>
    <property type="match status" value="1"/>
</dbReference>
<dbReference type="EMBL" id="LAVV01011485">
    <property type="protein sequence ID" value="KNZ47745.1"/>
    <property type="molecule type" value="Genomic_DNA"/>
</dbReference>
<evidence type="ECO:0000313" key="6">
    <source>
        <dbReference type="EMBL" id="KNZ47745.1"/>
    </source>
</evidence>
<dbReference type="PANTHER" id="PTHR46481">
    <property type="entry name" value="ZINC FINGER BED DOMAIN-CONTAINING PROTEIN 4"/>
    <property type="match status" value="1"/>
</dbReference>
<comment type="subcellular location">
    <subcellularLocation>
        <location evidence="1">Nucleus</location>
    </subcellularLocation>
</comment>
<dbReference type="VEuPathDB" id="FungiDB:VP01_618g5"/>
<evidence type="ECO:0000256" key="5">
    <source>
        <dbReference type="ARBA" id="ARBA00023242"/>
    </source>
</evidence>
<reference evidence="6 7" key="1">
    <citation type="submission" date="2015-08" db="EMBL/GenBank/DDBJ databases">
        <title>Next Generation Sequencing and Analysis of the Genome of Puccinia sorghi L Schw, the Causal Agent of Maize Common Rust.</title>
        <authorList>
            <person name="Rochi L."/>
            <person name="Burguener G."/>
            <person name="Darino M."/>
            <person name="Turjanski A."/>
            <person name="Kreff E."/>
            <person name="Dieguez M.J."/>
            <person name="Sacco F."/>
        </authorList>
    </citation>
    <scope>NUCLEOTIDE SEQUENCE [LARGE SCALE GENOMIC DNA]</scope>
    <source>
        <strain evidence="6 7">RO10H11247</strain>
    </source>
</reference>
<dbReference type="AlphaFoldDB" id="A0A0L6UIV1"/>
<dbReference type="Proteomes" id="UP000037035">
    <property type="component" value="Unassembled WGS sequence"/>
</dbReference>
<evidence type="ECO:0000256" key="3">
    <source>
        <dbReference type="ARBA" id="ARBA00022771"/>
    </source>
</evidence>
<dbReference type="SUPFAM" id="SSF53098">
    <property type="entry name" value="Ribonuclease H-like"/>
    <property type="match status" value="1"/>
</dbReference>
<accession>A0A0L6UIV1</accession>
<gene>
    <name evidence="6" type="ORF">VP01_618g5</name>
</gene>
<dbReference type="InterPro" id="IPR012337">
    <property type="entry name" value="RNaseH-like_sf"/>
</dbReference>
<evidence type="ECO:0000256" key="2">
    <source>
        <dbReference type="ARBA" id="ARBA00022723"/>
    </source>
</evidence>
<keyword evidence="7" id="KW-1185">Reference proteome</keyword>
<protein>
    <submittedName>
        <fullName evidence="6">Uncharacterized protein</fullName>
    </submittedName>
</protein>
<dbReference type="InterPro" id="IPR052035">
    <property type="entry name" value="ZnF_BED_domain_contain"/>
</dbReference>
<keyword evidence="4" id="KW-0862">Zinc</keyword>
<keyword evidence="5" id="KW-0539">Nucleus</keyword>
<keyword evidence="3" id="KW-0863">Zinc-finger</keyword>
<keyword evidence="2" id="KW-0479">Metal-binding</keyword>
<evidence type="ECO:0000256" key="1">
    <source>
        <dbReference type="ARBA" id="ARBA00004123"/>
    </source>
</evidence>
<dbReference type="GO" id="GO:0008270">
    <property type="term" value="F:zinc ion binding"/>
    <property type="evidence" value="ECO:0007669"/>
    <property type="project" value="UniProtKB-KW"/>
</dbReference>
<organism evidence="6 7">
    <name type="scientific">Puccinia sorghi</name>
    <dbReference type="NCBI Taxonomy" id="27349"/>
    <lineage>
        <taxon>Eukaryota</taxon>
        <taxon>Fungi</taxon>
        <taxon>Dikarya</taxon>
        <taxon>Basidiomycota</taxon>
        <taxon>Pucciniomycotina</taxon>
        <taxon>Pucciniomycetes</taxon>
        <taxon>Pucciniales</taxon>
        <taxon>Pucciniaceae</taxon>
        <taxon>Puccinia</taxon>
    </lineage>
</organism>
<dbReference type="GO" id="GO:0005634">
    <property type="term" value="C:nucleus"/>
    <property type="evidence" value="ECO:0007669"/>
    <property type="project" value="UniProtKB-SubCell"/>
</dbReference>
<evidence type="ECO:0000256" key="4">
    <source>
        <dbReference type="ARBA" id="ARBA00022833"/>
    </source>
</evidence>
<evidence type="ECO:0000313" key="7">
    <source>
        <dbReference type="Proteomes" id="UP000037035"/>
    </source>
</evidence>
<proteinExistence type="predicted"/>